<sequence length="139" mass="16206">MPYLRFTMTTYDDVNNCAYTAVVSPGYENTILDPVIEALGSFYCRMKPYWSKQIPSCNCISYEFADPVQKEHTGRQFGRHHLISQDDLHVALVDTMEINGWKWIGPNETYHDPINNRCITTWTFKSKFLVHLTSPFLDF</sequence>
<evidence type="ECO:0000313" key="1">
    <source>
        <dbReference type="EMBL" id="CAK8684160.1"/>
    </source>
</evidence>
<dbReference type="Proteomes" id="UP001642483">
    <property type="component" value="Unassembled WGS sequence"/>
</dbReference>
<evidence type="ECO:0000313" key="2">
    <source>
        <dbReference type="Proteomes" id="UP001642483"/>
    </source>
</evidence>
<organism evidence="1 2">
    <name type="scientific">Clavelina lepadiformis</name>
    <name type="common">Light-bulb sea squirt</name>
    <name type="synonym">Ascidia lepadiformis</name>
    <dbReference type="NCBI Taxonomy" id="159417"/>
    <lineage>
        <taxon>Eukaryota</taxon>
        <taxon>Metazoa</taxon>
        <taxon>Chordata</taxon>
        <taxon>Tunicata</taxon>
        <taxon>Ascidiacea</taxon>
        <taxon>Aplousobranchia</taxon>
        <taxon>Clavelinidae</taxon>
        <taxon>Clavelina</taxon>
    </lineage>
</organism>
<keyword evidence="2" id="KW-1185">Reference proteome</keyword>
<reference evidence="1 2" key="1">
    <citation type="submission" date="2024-02" db="EMBL/GenBank/DDBJ databases">
        <authorList>
            <person name="Daric V."/>
            <person name="Darras S."/>
        </authorList>
    </citation>
    <scope>NUCLEOTIDE SEQUENCE [LARGE SCALE GENOMIC DNA]</scope>
</reference>
<comment type="caution">
    <text evidence="1">The sequence shown here is derived from an EMBL/GenBank/DDBJ whole genome shotgun (WGS) entry which is preliminary data.</text>
</comment>
<dbReference type="EMBL" id="CAWYQH010000097">
    <property type="protein sequence ID" value="CAK8684160.1"/>
    <property type="molecule type" value="Genomic_DNA"/>
</dbReference>
<name>A0ABP0FY83_CLALP</name>
<proteinExistence type="predicted"/>
<accession>A0ABP0FY83</accession>
<protein>
    <submittedName>
        <fullName evidence="1">Uncharacterized protein</fullName>
    </submittedName>
</protein>
<gene>
    <name evidence="1" type="ORF">CVLEPA_LOCUS15156</name>
</gene>